<protein>
    <submittedName>
        <fullName evidence="6">AraC family transcriptional regulator</fullName>
    </submittedName>
</protein>
<accession>A0ABN2PYE5</accession>
<organism evidence="6 7">
    <name type="scientific">Amycolatopsis minnesotensis</name>
    <dbReference type="NCBI Taxonomy" id="337894"/>
    <lineage>
        <taxon>Bacteria</taxon>
        <taxon>Bacillati</taxon>
        <taxon>Actinomycetota</taxon>
        <taxon>Actinomycetes</taxon>
        <taxon>Pseudonocardiales</taxon>
        <taxon>Pseudonocardiaceae</taxon>
        <taxon>Amycolatopsis</taxon>
    </lineage>
</organism>
<dbReference type="Pfam" id="PF02311">
    <property type="entry name" value="AraC_binding"/>
    <property type="match status" value="1"/>
</dbReference>
<keyword evidence="3" id="KW-0010">Activator</keyword>
<dbReference type="SMART" id="SM00342">
    <property type="entry name" value="HTH_ARAC"/>
    <property type="match status" value="1"/>
</dbReference>
<keyword evidence="1" id="KW-0805">Transcription regulation</keyword>
<dbReference type="InterPro" id="IPR020449">
    <property type="entry name" value="Tscrpt_reg_AraC-type_HTH"/>
</dbReference>
<evidence type="ECO:0000313" key="6">
    <source>
        <dbReference type="EMBL" id="GAA1938317.1"/>
    </source>
</evidence>
<dbReference type="Proteomes" id="UP001501116">
    <property type="component" value="Unassembled WGS sequence"/>
</dbReference>
<dbReference type="InterPro" id="IPR009057">
    <property type="entry name" value="Homeodomain-like_sf"/>
</dbReference>
<proteinExistence type="predicted"/>
<evidence type="ECO:0000256" key="4">
    <source>
        <dbReference type="ARBA" id="ARBA00023163"/>
    </source>
</evidence>
<reference evidence="6 7" key="1">
    <citation type="journal article" date="2019" name="Int. J. Syst. Evol. Microbiol.">
        <title>The Global Catalogue of Microorganisms (GCM) 10K type strain sequencing project: providing services to taxonomists for standard genome sequencing and annotation.</title>
        <authorList>
            <consortium name="The Broad Institute Genomics Platform"/>
            <consortium name="The Broad Institute Genome Sequencing Center for Infectious Disease"/>
            <person name="Wu L."/>
            <person name="Ma J."/>
        </authorList>
    </citation>
    <scope>NUCLEOTIDE SEQUENCE [LARGE SCALE GENOMIC DNA]</scope>
    <source>
        <strain evidence="6 7">JCM 14545</strain>
    </source>
</reference>
<dbReference type="InterPro" id="IPR050204">
    <property type="entry name" value="AraC_XylS_family_regulators"/>
</dbReference>
<dbReference type="Gene3D" id="1.10.10.60">
    <property type="entry name" value="Homeodomain-like"/>
    <property type="match status" value="1"/>
</dbReference>
<evidence type="ECO:0000256" key="1">
    <source>
        <dbReference type="ARBA" id="ARBA00023015"/>
    </source>
</evidence>
<dbReference type="Pfam" id="PF12833">
    <property type="entry name" value="HTH_18"/>
    <property type="match status" value="1"/>
</dbReference>
<sequence>MRVVRDGEPAGVSVAVLSPESGGFPRHSHDEYVLSANVTGTEKVRLDRATFEAGTEDVTVYNPGQVQSCTTETPEGASWSCVSVYLHPDGLRELTGGALPEFSKPVVRAPELRAALLRAARHTGDGAARAEALSTLVLGLFDAAGRTPPAVCAPTDRRIAAVADRLRADLTAAPRLGDLANDAGLSREALIRAFTRATGSPPYAWHLQARLAEGRRLLRSGRPVAEVAHALGFADQAHFHKHFRAAYAMTPGWYRATAA</sequence>
<evidence type="ECO:0000256" key="2">
    <source>
        <dbReference type="ARBA" id="ARBA00023125"/>
    </source>
</evidence>
<keyword evidence="7" id="KW-1185">Reference proteome</keyword>
<dbReference type="InterPro" id="IPR018060">
    <property type="entry name" value="HTH_AraC"/>
</dbReference>
<dbReference type="EMBL" id="BAAANN010000001">
    <property type="protein sequence ID" value="GAA1938317.1"/>
    <property type="molecule type" value="Genomic_DNA"/>
</dbReference>
<dbReference type="PROSITE" id="PS00041">
    <property type="entry name" value="HTH_ARAC_FAMILY_1"/>
    <property type="match status" value="1"/>
</dbReference>
<keyword evidence="2" id="KW-0238">DNA-binding</keyword>
<dbReference type="SUPFAM" id="SSF51215">
    <property type="entry name" value="Regulatory protein AraC"/>
    <property type="match status" value="1"/>
</dbReference>
<dbReference type="PRINTS" id="PR00032">
    <property type="entry name" value="HTHARAC"/>
</dbReference>
<evidence type="ECO:0000313" key="7">
    <source>
        <dbReference type="Proteomes" id="UP001501116"/>
    </source>
</evidence>
<dbReference type="PROSITE" id="PS01124">
    <property type="entry name" value="HTH_ARAC_FAMILY_2"/>
    <property type="match status" value="1"/>
</dbReference>
<dbReference type="PANTHER" id="PTHR46796">
    <property type="entry name" value="HTH-TYPE TRANSCRIPTIONAL ACTIVATOR RHAS-RELATED"/>
    <property type="match status" value="1"/>
</dbReference>
<dbReference type="InterPro" id="IPR003313">
    <property type="entry name" value="AraC-bd"/>
</dbReference>
<feature type="domain" description="HTH araC/xylS-type" evidence="5">
    <location>
        <begin position="160"/>
        <end position="257"/>
    </location>
</feature>
<dbReference type="InterPro" id="IPR037923">
    <property type="entry name" value="HTH-like"/>
</dbReference>
<evidence type="ECO:0000259" key="5">
    <source>
        <dbReference type="PROSITE" id="PS01124"/>
    </source>
</evidence>
<keyword evidence="4" id="KW-0804">Transcription</keyword>
<dbReference type="SUPFAM" id="SSF46689">
    <property type="entry name" value="Homeodomain-like"/>
    <property type="match status" value="2"/>
</dbReference>
<comment type="caution">
    <text evidence="6">The sequence shown here is derived from an EMBL/GenBank/DDBJ whole genome shotgun (WGS) entry which is preliminary data.</text>
</comment>
<name>A0ABN2PYE5_9PSEU</name>
<gene>
    <name evidence="6" type="ORF">GCM10009754_01670</name>
</gene>
<dbReference type="InterPro" id="IPR018062">
    <property type="entry name" value="HTH_AraC-typ_CS"/>
</dbReference>
<evidence type="ECO:0000256" key="3">
    <source>
        <dbReference type="ARBA" id="ARBA00023159"/>
    </source>
</evidence>
<dbReference type="PANTHER" id="PTHR46796:SF2">
    <property type="entry name" value="TRANSCRIPTIONAL REGULATORY PROTEIN"/>
    <property type="match status" value="1"/>
</dbReference>